<evidence type="ECO:0000256" key="12">
    <source>
        <dbReference type="ARBA" id="ARBA00022771"/>
    </source>
</evidence>
<dbReference type="PANTHER" id="PTHR11255:SF30">
    <property type="entry name" value="DIACYLGLYCEROL KINASE DELTA"/>
    <property type="match status" value="1"/>
</dbReference>
<comment type="subcellular location">
    <subcellularLocation>
        <location evidence="1">Cell membrane</location>
    </subcellularLocation>
    <subcellularLocation>
        <location evidence="2">Cytoplasm</location>
    </subcellularLocation>
</comment>
<keyword evidence="7" id="KW-0597">Phosphoprotein</keyword>
<dbReference type="InterPro" id="IPR047478">
    <property type="entry name" value="C1_DGKdelta_rpt1"/>
</dbReference>
<protein>
    <recommendedName>
        <fullName evidence="21">Diacylglycerol kinase</fullName>
        <shortName evidence="21">DAG kinase</shortName>
        <ecNumber evidence="21">2.7.1.107</ecNumber>
    </recommendedName>
</protein>
<dbReference type="SUPFAM" id="SSF111331">
    <property type="entry name" value="NAD kinase/diacylglycerol kinase-like"/>
    <property type="match status" value="1"/>
</dbReference>
<dbReference type="PROSITE" id="PS00479">
    <property type="entry name" value="ZF_DAG_PE_1"/>
    <property type="match status" value="1"/>
</dbReference>
<keyword evidence="13 21" id="KW-0418">Kinase</keyword>
<dbReference type="InterPro" id="IPR037607">
    <property type="entry name" value="DGK"/>
</dbReference>
<dbReference type="SMART" id="SM00233">
    <property type="entry name" value="PH"/>
    <property type="match status" value="1"/>
</dbReference>
<comment type="catalytic activity">
    <reaction evidence="18">
        <text>1,2-di-(9Z-octadecenoyl)-sn-glycerol + ATP = 1,2-di-(9Z-octadecenoyl)-sn-glycero-3-phosphate + ADP + H(+)</text>
        <dbReference type="Rhea" id="RHEA:40327"/>
        <dbReference type="ChEBI" id="CHEBI:15378"/>
        <dbReference type="ChEBI" id="CHEBI:30616"/>
        <dbReference type="ChEBI" id="CHEBI:52333"/>
        <dbReference type="ChEBI" id="CHEBI:74546"/>
        <dbReference type="ChEBI" id="CHEBI:456216"/>
    </reaction>
    <physiologicalReaction direction="left-to-right" evidence="18">
        <dbReference type="Rhea" id="RHEA:40328"/>
    </physiologicalReaction>
</comment>
<gene>
    <name evidence="26" type="primary">DGKD</name>
</gene>
<evidence type="ECO:0000256" key="14">
    <source>
        <dbReference type="ARBA" id="ARBA00022833"/>
    </source>
</evidence>
<dbReference type="CDD" id="cd20893">
    <property type="entry name" value="C1_DGKdelta_rpt2"/>
    <property type="match status" value="1"/>
</dbReference>
<name>A0A452UFH8_URSMA</name>
<evidence type="ECO:0000256" key="17">
    <source>
        <dbReference type="ARBA" id="ARBA00023136"/>
    </source>
</evidence>
<evidence type="ECO:0000256" key="21">
    <source>
        <dbReference type="RuleBase" id="RU361128"/>
    </source>
</evidence>
<evidence type="ECO:0000256" key="10">
    <source>
        <dbReference type="ARBA" id="ARBA00022737"/>
    </source>
</evidence>
<keyword evidence="11 21" id="KW-0547">Nucleotide-binding</keyword>
<dbReference type="Pfam" id="PF00609">
    <property type="entry name" value="DAGK_acc"/>
    <property type="match status" value="1"/>
</dbReference>
<keyword evidence="10" id="KW-0677">Repeat</keyword>
<comment type="similarity">
    <text evidence="4 21">Belongs to the eukaryotic diacylglycerol kinase family.</text>
</comment>
<dbReference type="InterPro" id="IPR046349">
    <property type="entry name" value="C1-like_sf"/>
</dbReference>
<dbReference type="FunFam" id="3.30.60.20:FF:000029">
    <property type="entry name" value="Diacylglycerol kinase"/>
    <property type="match status" value="1"/>
</dbReference>
<evidence type="ECO:0000256" key="19">
    <source>
        <dbReference type="ARBA" id="ARBA00023411"/>
    </source>
</evidence>
<dbReference type="InterPro" id="IPR011993">
    <property type="entry name" value="PH-like_dom_sf"/>
</dbReference>
<evidence type="ECO:0000256" key="13">
    <source>
        <dbReference type="ARBA" id="ARBA00022777"/>
    </source>
</evidence>
<evidence type="ECO:0000259" key="23">
    <source>
        <dbReference type="PROSITE" id="PS50003"/>
    </source>
</evidence>
<evidence type="ECO:0000256" key="2">
    <source>
        <dbReference type="ARBA" id="ARBA00004496"/>
    </source>
</evidence>
<reference evidence="26" key="1">
    <citation type="submission" date="2019-03" db="UniProtKB">
        <authorList>
            <consortium name="Ensembl"/>
        </authorList>
    </citation>
    <scope>IDENTIFICATION</scope>
</reference>
<dbReference type="SMART" id="SM00109">
    <property type="entry name" value="C1"/>
    <property type="match status" value="2"/>
</dbReference>
<dbReference type="CDD" id="cd20847">
    <property type="entry name" value="C1_DGKdelta_rpt1"/>
    <property type="match status" value="1"/>
</dbReference>
<dbReference type="InterPro" id="IPR047477">
    <property type="entry name" value="C1_DGKdelta_rpt2"/>
</dbReference>
<dbReference type="PROSITE" id="PS50003">
    <property type="entry name" value="PH_DOMAIN"/>
    <property type="match status" value="1"/>
</dbReference>
<evidence type="ECO:0000256" key="3">
    <source>
        <dbReference type="ARBA" id="ARBA00005175"/>
    </source>
</evidence>
<evidence type="ECO:0000256" key="15">
    <source>
        <dbReference type="ARBA" id="ARBA00022840"/>
    </source>
</evidence>
<dbReference type="SMART" id="SM00045">
    <property type="entry name" value="DAGKa"/>
    <property type="match status" value="1"/>
</dbReference>
<dbReference type="GeneTree" id="ENSGT00940000159041"/>
<dbReference type="FunFam" id="2.60.200.40:FF:000001">
    <property type="entry name" value="Diacylglycerol kinase"/>
    <property type="match status" value="1"/>
</dbReference>
<dbReference type="Pfam" id="PF00781">
    <property type="entry name" value="DAGK_cat"/>
    <property type="match status" value="1"/>
</dbReference>
<dbReference type="AlphaFoldDB" id="A0A452UFH8"/>
<evidence type="ECO:0000256" key="22">
    <source>
        <dbReference type="SAM" id="MobiDB-lite"/>
    </source>
</evidence>
<dbReference type="Gene3D" id="2.30.29.30">
    <property type="entry name" value="Pleckstrin-homology domain (PH domain)/Phosphotyrosine-binding domain (PTB)"/>
    <property type="match status" value="1"/>
</dbReference>
<proteinExistence type="inferred from homology"/>
<evidence type="ECO:0000256" key="16">
    <source>
        <dbReference type="ARBA" id="ARBA00023098"/>
    </source>
</evidence>
<dbReference type="InterPro" id="IPR001849">
    <property type="entry name" value="PH_domain"/>
</dbReference>
<dbReference type="InterPro" id="IPR016064">
    <property type="entry name" value="NAD/diacylglycerol_kinase_sf"/>
</dbReference>
<evidence type="ECO:0000256" key="1">
    <source>
        <dbReference type="ARBA" id="ARBA00004236"/>
    </source>
</evidence>
<evidence type="ECO:0000256" key="5">
    <source>
        <dbReference type="ARBA" id="ARBA00022475"/>
    </source>
</evidence>
<keyword evidence="15 21" id="KW-0067">ATP-binding</keyword>
<keyword evidence="5" id="KW-1003">Cell membrane</keyword>
<dbReference type="Gene3D" id="3.30.60.20">
    <property type="match status" value="2"/>
</dbReference>
<accession>A0A452UFH8</accession>
<feature type="region of interest" description="Disordered" evidence="22">
    <location>
        <begin position="1"/>
        <end position="20"/>
    </location>
</feature>
<evidence type="ECO:0000256" key="4">
    <source>
        <dbReference type="ARBA" id="ARBA00009280"/>
    </source>
</evidence>
<dbReference type="GO" id="GO:0005737">
    <property type="term" value="C:cytoplasm"/>
    <property type="evidence" value="ECO:0007669"/>
    <property type="project" value="UniProtKB-SubCell"/>
</dbReference>
<keyword evidence="6" id="KW-0963">Cytoplasm</keyword>
<comment type="pathway">
    <text evidence="3">Lipid metabolism; glycerolipid metabolism.</text>
</comment>
<dbReference type="FunFam" id="3.30.60.20:FF:000002">
    <property type="entry name" value="Diacylglycerol kinase"/>
    <property type="match status" value="1"/>
</dbReference>
<keyword evidence="17" id="KW-0472">Membrane</keyword>
<dbReference type="CDD" id="cd13274">
    <property type="entry name" value="PH_DGK_type2"/>
    <property type="match status" value="1"/>
</dbReference>
<dbReference type="Pfam" id="PF00169">
    <property type="entry name" value="PH"/>
    <property type="match status" value="1"/>
</dbReference>
<dbReference type="InterPro" id="IPR017438">
    <property type="entry name" value="ATP-NAD_kinase_N"/>
</dbReference>
<evidence type="ECO:0000256" key="6">
    <source>
        <dbReference type="ARBA" id="ARBA00022490"/>
    </source>
</evidence>
<feature type="domain" description="Phorbol-ester/DAG-type" evidence="24">
    <location>
        <begin position="238"/>
        <end position="289"/>
    </location>
</feature>
<evidence type="ECO:0000256" key="11">
    <source>
        <dbReference type="ARBA" id="ARBA00022741"/>
    </source>
</evidence>
<feature type="domain" description="PH" evidence="23">
    <location>
        <begin position="56"/>
        <end position="149"/>
    </location>
</feature>
<keyword evidence="8 21" id="KW-0808">Transferase</keyword>
<dbReference type="SUPFAM" id="SSF50729">
    <property type="entry name" value="PH domain-like"/>
    <property type="match status" value="1"/>
</dbReference>
<dbReference type="InterPro" id="IPR000756">
    <property type="entry name" value="Diacylglycerol_kin_accessory"/>
</dbReference>
<dbReference type="Gene3D" id="2.60.200.40">
    <property type="match status" value="1"/>
</dbReference>
<dbReference type="GO" id="GO:0008270">
    <property type="term" value="F:zinc ion binding"/>
    <property type="evidence" value="ECO:0007669"/>
    <property type="project" value="UniProtKB-KW"/>
</dbReference>
<evidence type="ECO:0000256" key="20">
    <source>
        <dbReference type="ARBA" id="ARBA00060536"/>
    </source>
</evidence>
<keyword evidence="16" id="KW-0443">Lipid metabolism</keyword>
<dbReference type="InterPro" id="IPR002219">
    <property type="entry name" value="PKC_DAG/PE"/>
</dbReference>
<dbReference type="Pfam" id="PF00130">
    <property type="entry name" value="C1_1"/>
    <property type="match status" value="2"/>
</dbReference>
<dbReference type="FunFam" id="2.30.29.30:FF:000060">
    <property type="entry name" value="Diacylglycerol kinase"/>
    <property type="match status" value="1"/>
</dbReference>
<organism evidence="26">
    <name type="scientific">Ursus maritimus</name>
    <name type="common">Polar bear</name>
    <name type="synonym">Thalarctos maritimus</name>
    <dbReference type="NCBI Taxonomy" id="29073"/>
    <lineage>
        <taxon>Eukaryota</taxon>
        <taxon>Metazoa</taxon>
        <taxon>Chordata</taxon>
        <taxon>Craniata</taxon>
        <taxon>Vertebrata</taxon>
        <taxon>Euteleostomi</taxon>
        <taxon>Mammalia</taxon>
        <taxon>Eutheria</taxon>
        <taxon>Laurasiatheria</taxon>
        <taxon>Carnivora</taxon>
        <taxon>Caniformia</taxon>
        <taxon>Ursidae</taxon>
        <taxon>Ursus</taxon>
    </lineage>
</organism>
<dbReference type="GO" id="GO:0005886">
    <property type="term" value="C:plasma membrane"/>
    <property type="evidence" value="ECO:0007669"/>
    <property type="project" value="UniProtKB-SubCell"/>
</dbReference>
<evidence type="ECO:0000259" key="25">
    <source>
        <dbReference type="PROSITE" id="PS50146"/>
    </source>
</evidence>
<dbReference type="GO" id="GO:0005524">
    <property type="term" value="F:ATP binding"/>
    <property type="evidence" value="ECO:0007669"/>
    <property type="project" value="UniProtKB-KW"/>
</dbReference>
<keyword evidence="12" id="KW-0863">Zinc-finger</keyword>
<dbReference type="Ensembl" id="ENSUMAT00000023259.1">
    <property type="protein sequence ID" value="ENSUMAP00000019676.1"/>
    <property type="gene ID" value="ENSUMAG00000013632.1"/>
</dbReference>
<feature type="domain" description="DAGKc" evidence="25">
    <location>
        <begin position="326"/>
        <end position="433"/>
    </location>
</feature>
<evidence type="ECO:0000259" key="24">
    <source>
        <dbReference type="PROSITE" id="PS50081"/>
    </source>
</evidence>
<evidence type="ECO:0000256" key="18">
    <source>
        <dbReference type="ARBA" id="ARBA00023371"/>
    </source>
</evidence>
<dbReference type="EC" id="2.7.1.107" evidence="21"/>
<dbReference type="GO" id="GO:0007200">
    <property type="term" value="P:phospholipase C-activating G protein-coupled receptor signaling pathway"/>
    <property type="evidence" value="ECO:0007669"/>
    <property type="project" value="InterPro"/>
</dbReference>
<dbReference type="PANTHER" id="PTHR11255">
    <property type="entry name" value="DIACYLGLYCEROL KINASE"/>
    <property type="match status" value="1"/>
</dbReference>
<feature type="domain" description="Phorbol-ester/DAG-type" evidence="24">
    <location>
        <begin position="166"/>
        <end position="216"/>
    </location>
</feature>
<dbReference type="PROSITE" id="PS50081">
    <property type="entry name" value="ZF_DAG_PE_2"/>
    <property type="match status" value="2"/>
</dbReference>
<dbReference type="SUPFAM" id="SSF57889">
    <property type="entry name" value="Cysteine-rich domain"/>
    <property type="match status" value="2"/>
</dbReference>
<dbReference type="InterPro" id="IPR001206">
    <property type="entry name" value="Diacylglycerol_kinase_cat_dom"/>
</dbReference>
<dbReference type="SMART" id="SM00046">
    <property type="entry name" value="DAGKc"/>
    <property type="match status" value="1"/>
</dbReference>
<keyword evidence="9" id="KW-0479">Metal-binding</keyword>
<evidence type="ECO:0000256" key="8">
    <source>
        <dbReference type="ARBA" id="ARBA00022679"/>
    </source>
</evidence>
<dbReference type="PROSITE" id="PS50146">
    <property type="entry name" value="DAGK"/>
    <property type="match status" value="1"/>
</dbReference>
<comment type="catalytic activity">
    <reaction evidence="19">
        <text>a 1,2-diacyl-sn-glycerol + ATP = a 1,2-diacyl-sn-glycero-3-phosphate + ADP + H(+)</text>
        <dbReference type="Rhea" id="RHEA:10272"/>
        <dbReference type="ChEBI" id="CHEBI:15378"/>
        <dbReference type="ChEBI" id="CHEBI:17815"/>
        <dbReference type="ChEBI" id="CHEBI:30616"/>
        <dbReference type="ChEBI" id="CHEBI:58608"/>
        <dbReference type="ChEBI" id="CHEBI:456216"/>
        <dbReference type="EC" id="2.7.1.107"/>
    </reaction>
    <physiologicalReaction direction="left-to-right" evidence="19">
        <dbReference type="Rhea" id="RHEA:10273"/>
    </physiologicalReaction>
</comment>
<dbReference type="UniPathway" id="UPA00230"/>
<evidence type="ECO:0000256" key="9">
    <source>
        <dbReference type="ARBA" id="ARBA00022723"/>
    </source>
</evidence>
<evidence type="ECO:0000256" key="7">
    <source>
        <dbReference type="ARBA" id="ARBA00022553"/>
    </source>
</evidence>
<dbReference type="GO" id="GO:0004143">
    <property type="term" value="F:ATP-dependent diacylglycerol kinase activity"/>
    <property type="evidence" value="ECO:0007669"/>
    <property type="project" value="UniProtKB-EC"/>
</dbReference>
<comment type="pathway">
    <text evidence="20">Glycerolipid metabolism.</text>
</comment>
<feature type="region of interest" description="Disordered" evidence="22">
    <location>
        <begin position="535"/>
        <end position="579"/>
    </location>
</feature>
<sequence>KEGSGGLHPQTPRAMCGSDGGPGAWPHVGSMCGIRGFLRHSSQGRGVSCISGSLPTVIKEGMLTKQNNSFQRSKRRYFKLRGRTLYYAKTAKSIIFDEVDLTDASVAESSTKNVNNSFTVITPCRKLILCADNRKEMEEWIAALKTIQNREHFEPTQYSMDHFSGMHNWYACSHARPTYCNVCREALSGVTSHGLSCEVCKFKAHKRCAVRATNNCKWTTLASIGKDIIEDEDGIAMPHQWLEGNLPVSAKCTVCDKTCGSVLRLQDWRCLWCKAMVHTSCRESLQTKCPLGLCKVSVIPPTALNSIDSDGFWKATCPPSCTSPLLVFVNSKIFDLMNGGPHLGLRLFQKFDTFRILVCGGDGSVGWVLSEIDSLNLHKQCQLGVLPLGTGNDLARVLGWGSACDDDTQLPQILEKLERASTKMLDRWSVMAYETRLPRQASSSTGTEDFSEGSEVQQILFYEDSVAAHLSKILTSDQHSVVISSAKVLCETVKDFVARVGKAYEKTTESSEESEVMAKKCSVLKEKLDSLLKTLDDESQASSSLPTPPPTIAEEAEEGEGAGSGCGSSGERSVGSACPARPQIFRPREQLMLRANSLKKAIRQIIEHTEKGSGSLNGEVAFFSKHCFSLKHDVRAGMSGSLPGGSVISRLLINADPFNSEPENLEYYTEKCVMNNYFGIGLDAKISLDFNNKRDEHPEKCRSRTKNMMWYGVLGTKELLHRTYKNLEQKVLLECDGRPIPLPSLQGIAVLNIPSYAGGTNFWGGTKEDDTFAAPSFDDKILEVVAVFGSMQMAVSRVIKLQHHRIAQCRTVKISILGDEGVPVQVDGEAWIQPPGYIRIIHKNRAQTLTRDRAFENTLKSWEDKQKCELPRPPSFSLHPGILSEEEANQMDHFGQAAGALIHRWVLAFPVRLASLLELLAVSLFPSCLEQQLDPPQKERLGAALTEMDQQLRKLADTPWLCQPMEPGDEEVCGSQGFSLGTPGCSGFPFSTCNHCDLCSFEAKMVSILQSLIGLLSTSVLKRLGGMEKDWQVGRSWELVLSILMPGYM</sequence>
<dbReference type="GO" id="GO:0046486">
    <property type="term" value="P:glycerolipid metabolic process"/>
    <property type="evidence" value="ECO:0007669"/>
    <property type="project" value="UniProtKB-UniPathway"/>
</dbReference>
<dbReference type="Gene3D" id="3.40.50.10330">
    <property type="entry name" value="Probable inorganic polyphosphate/atp-NAD kinase, domain 1"/>
    <property type="match status" value="1"/>
</dbReference>
<keyword evidence="14" id="KW-0862">Zinc</keyword>
<evidence type="ECO:0000313" key="26">
    <source>
        <dbReference type="Ensembl" id="ENSUMAP00000019676"/>
    </source>
</evidence>